<evidence type="ECO:0000313" key="8">
    <source>
        <dbReference type="Proteomes" id="UP000324252"/>
    </source>
</evidence>
<evidence type="ECO:0000256" key="3">
    <source>
        <dbReference type="ARBA" id="ARBA00022989"/>
    </source>
</evidence>
<feature type="transmembrane region" description="Helical" evidence="5">
    <location>
        <begin position="65"/>
        <end position="83"/>
    </location>
</feature>
<gene>
    <name evidence="7" type="ORF">SAMN05444142_104143</name>
</gene>
<dbReference type="EMBL" id="FQZZ01000004">
    <property type="protein sequence ID" value="SHK26443.1"/>
    <property type="molecule type" value="Genomic_DNA"/>
</dbReference>
<dbReference type="InterPro" id="IPR009915">
    <property type="entry name" value="NnrU_dom"/>
</dbReference>
<proteinExistence type="predicted"/>
<sequence length="181" mass="19712">MTLMILGLILWIAAHFFKRVASDTRASMGDAGKGVVALAILVGLALMIVGYRQAEFVPVWTPPGWTTHLNNLLMLFAVFFFAMSHSRGRLRARFRHPMLASVKIWAVAHLLVNGDLASIVLFGGLLVWAVVQVILINRSEPWVPPQPGEPKRDVILVVASVVGFAIIAGIHLMLGVSPFPG</sequence>
<evidence type="ECO:0000256" key="2">
    <source>
        <dbReference type="ARBA" id="ARBA00022692"/>
    </source>
</evidence>
<feature type="transmembrane region" description="Helical" evidence="5">
    <location>
        <begin position="6"/>
        <end position="22"/>
    </location>
</feature>
<organism evidence="7 8">
    <name type="scientific">Lutimaribacter pacificus</name>
    <dbReference type="NCBI Taxonomy" id="391948"/>
    <lineage>
        <taxon>Bacteria</taxon>
        <taxon>Pseudomonadati</taxon>
        <taxon>Pseudomonadota</taxon>
        <taxon>Alphaproteobacteria</taxon>
        <taxon>Rhodobacterales</taxon>
        <taxon>Roseobacteraceae</taxon>
        <taxon>Lutimaribacter</taxon>
    </lineage>
</organism>
<reference evidence="7 8" key="1">
    <citation type="submission" date="2016-11" db="EMBL/GenBank/DDBJ databases">
        <authorList>
            <person name="Varghese N."/>
            <person name="Submissions S."/>
        </authorList>
    </citation>
    <scope>NUCLEOTIDE SEQUENCE [LARGE SCALE GENOMIC DNA]</scope>
    <source>
        <strain evidence="7 8">DSM 29620</strain>
    </source>
</reference>
<feature type="domain" description="NnrU" evidence="6">
    <location>
        <begin position="3"/>
        <end position="178"/>
    </location>
</feature>
<dbReference type="AlphaFoldDB" id="A0A1H0I5P1"/>
<keyword evidence="3 5" id="KW-1133">Transmembrane helix</keyword>
<feature type="transmembrane region" description="Helical" evidence="5">
    <location>
        <begin position="34"/>
        <end position="53"/>
    </location>
</feature>
<keyword evidence="8" id="KW-1185">Reference proteome</keyword>
<dbReference type="Proteomes" id="UP000324252">
    <property type="component" value="Unassembled WGS sequence"/>
</dbReference>
<keyword evidence="2 5" id="KW-0812">Transmembrane</keyword>
<evidence type="ECO:0000259" key="6">
    <source>
        <dbReference type="Pfam" id="PF07298"/>
    </source>
</evidence>
<protein>
    <submittedName>
        <fullName evidence="7">NnrU protein</fullName>
    </submittedName>
</protein>
<accession>A0A1H0I5P1</accession>
<evidence type="ECO:0000256" key="1">
    <source>
        <dbReference type="ARBA" id="ARBA00004141"/>
    </source>
</evidence>
<comment type="subcellular location">
    <subcellularLocation>
        <location evidence="1">Membrane</location>
        <topology evidence="1">Multi-pass membrane protein</topology>
    </subcellularLocation>
</comment>
<evidence type="ECO:0000256" key="4">
    <source>
        <dbReference type="ARBA" id="ARBA00023136"/>
    </source>
</evidence>
<evidence type="ECO:0000256" key="5">
    <source>
        <dbReference type="SAM" id="Phobius"/>
    </source>
</evidence>
<dbReference type="Pfam" id="PF07298">
    <property type="entry name" value="NnrU"/>
    <property type="match status" value="1"/>
</dbReference>
<name>A0A1H0I5P1_9RHOB</name>
<feature type="transmembrane region" description="Helical" evidence="5">
    <location>
        <begin position="104"/>
        <end position="134"/>
    </location>
</feature>
<dbReference type="RefSeq" id="WP_149788462.1">
    <property type="nucleotide sequence ID" value="NZ_FNIO01000004.1"/>
</dbReference>
<dbReference type="OrthoDB" id="5293641at2"/>
<evidence type="ECO:0000313" key="7">
    <source>
        <dbReference type="EMBL" id="SHK26443.1"/>
    </source>
</evidence>
<keyword evidence="4 5" id="KW-0472">Membrane</keyword>
<dbReference type="GO" id="GO:0016020">
    <property type="term" value="C:membrane"/>
    <property type="evidence" value="ECO:0007669"/>
    <property type="project" value="UniProtKB-SubCell"/>
</dbReference>
<feature type="transmembrane region" description="Helical" evidence="5">
    <location>
        <begin position="154"/>
        <end position="176"/>
    </location>
</feature>